<reference evidence="2" key="1">
    <citation type="submission" date="2016-10" db="EMBL/GenBank/DDBJ databases">
        <authorList>
            <person name="Varghese N."/>
            <person name="Submissions S."/>
        </authorList>
    </citation>
    <scope>NUCLEOTIDE SEQUENCE [LARGE SCALE GENOMIC DNA]</scope>
    <source>
        <strain evidence="2">DSM 44260</strain>
    </source>
</reference>
<organism evidence="1 2">
    <name type="scientific">Actinokineospora terrae</name>
    <dbReference type="NCBI Taxonomy" id="155974"/>
    <lineage>
        <taxon>Bacteria</taxon>
        <taxon>Bacillati</taxon>
        <taxon>Actinomycetota</taxon>
        <taxon>Actinomycetes</taxon>
        <taxon>Pseudonocardiales</taxon>
        <taxon>Pseudonocardiaceae</taxon>
        <taxon>Actinokineospora</taxon>
    </lineage>
</organism>
<evidence type="ECO:0000313" key="2">
    <source>
        <dbReference type="Proteomes" id="UP000199051"/>
    </source>
</evidence>
<dbReference type="EMBL" id="FOGI01000007">
    <property type="protein sequence ID" value="SES10908.1"/>
    <property type="molecule type" value="Genomic_DNA"/>
</dbReference>
<evidence type="ECO:0008006" key="3">
    <source>
        <dbReference type="Google" id="ProtNLM"/>
    </source>
</evidence>
<name>A0A1H9UNM4_9PSEU</name>
<keyword evidence="2" id="KW-1185">Reference proteome</keyword>
<proteinExistence type="predicted"/>
<sequence>MSGEFSISPDEARRATAHCMAQINRLDALVAGATVHEYIDYGDCRSGREMAFKFADKAAAYHGFDHRVAQVRAELWDMAEKFRAIADGYAEADLDSMRWIGGSR</sequence>
<dbReference type="STRING" id="155974.SAMN04487818_107368"/>
<gene>
    <name evidence="1" type="ORF">SAMN04487818_107368</name>
</gene>
<dbReference type="RefSeq" id="WP_092779776.1">
    <property type="nucleotide sequence ID" value="NZ_FOGI01000007.1"/>
</dbReference>
<evidence type="ECO:0000313" key="1">
    <source>
        <dbReference type="EMBL" id="SES10908.1"/>
    </source>
</evidence>
<protein>
    <recommendedName>
        <fullName evidence="3">Excreted virulence factor EspC, type VII ESX diderm</fullName>
    </recommendedName>
</protein>
<dbReference type="AlphaFoldDB" id="A0A1H9UNM4"/>
<dbReference type="Proteomes" id="UP000199051">
    <property type="component" value="Unassembled WGS sequence"/>
</dbReference>
<accession>A0A1H9UNM4</accession>